<dbReference type="Proteomes" id="UP000199036">
    <property type="component" value="Unassembled WGS sequence"/>
</dbReference>
<dbReference type="AlphaFoldDB" id="A0A1I5A0D6"/>
<evidence type="ECO:0000313" key="3">
    <source>
        <dbReference type="Proteomes" id="UP000199036"/>
    </source>
</evidence>
<protein>
    <submittedName>
        <fullName evidence="2">Uncharacterized protein</fullName>
    </submittedName>
</protein>
<reference evidence="3" key="1">
    <citation type="submission" date="2016-10" db="EMBL/GenBank/DDBJ databases">
        <authorList>
            <person name="Varghese N."/>
            <person name="Submissions S."/>
        </authorList>
    </citation>
    <scope>NUCLEOTIDE SEQUENCE [LARGE SCALE GENOMIC DNA]</scope>
    <source>
        <strain evidence="3">DS-12</strain>
    </source>
</reference>
<keyword evidence="1" id="KW-0812">Transmembrane</keyword>
<accession>A0A1I5A0D6</accession>
<dbReference type="STRING" id="913024.SAMN05421741_10751"/>
<keyword evidence="1" id="KW-1133">Transmembrane helix</keyword>
<dbReference type="OrthoDB" id="1377971at2"/>
<keyword evidence="3" id="KW-1185">Reference proteome</keyword>
<proteinExistence type="predicted"/>
<sequence>MFFAINKIEQAVHRTDGLHNPKNPSKPMVLGIYRTQSRTALFTVYSKKAYGEFWDDETQKKIANRYWTPEMKAFARQKVAEAPQPPFIFKLTIVGWIFVAIMIATMGLIVYQEMKPPVPKSAEYVAMEQAPVVGDIYLGRYEAFKEAGERIASEIGFGWFKVVKVEGDIYYMAKSTGISKTHKPKEELNSTDFETEGTPVKITEQAGYMINMKATDGKMEIYLTEKK</sequence>
<feature type="transmembrane region" description="Helical" evidence="1">
    <location>
        <begin position="87"/>
        <end position="111"/>
    </location>
</feature>
<gene>
    <name evidence="2" type="ORF">SAMN05421741_10751</name>
</gene>
<keyword evidence="1" id="KW-0472">Membrane</keyword>
<dbReference type="EMBL" id="FOVI01000007">
    <property type="protein sequence ID" value="SFN55945.1"/>
    <property type="molecule type" value="Genomic_DNA"/>
</dbReference>
<dbReference type="RefSeq" id="WP_091521270.1">
    <property type="nucleotide sequence ID" value="NZ_FOVI01000007.1"/>
</dbReference>
<evidence type="ECO:0000313" key="2">
    <source>
        <dbReference type="EMBL" id="SFN55945.1"/>
    </source>
</evidence>
<evidence type="ECO:0000256" key="1">
    <source>
        <dbReference type="SAM" id="Phobius"/>
    </source>
</evidence>
<organism evidence="2 3">
    <name type="scientific">Paenimyroides ummariense</name>
    <dbReference type="NCBI Taxonomy" id="913024"/>
    <lineage>
        <taxon>Bacteria</taxon>
        <taxon>Pseudomonadati</taxon>
        <taxon>Bacteroidota</taxon>
        <taxon>Flavobacteriia</taxon>
        <taxon>Flavobacteriales</taxon>
        <taxon>Flavobacteriaceae</taxon>
        <taxon>Paenimyroides</taxon>
    </lineage>
</organism>
<name>A0A1I5A0D6_9FLAO</name>